<dbReference type="GO" id="GO:0098542">
    <property type="term" value="P:defense response to other organism"/>
    <property type="evidence" value="ECO:0007669"/>
    <property type="project" value="InterPro"/>
</dbReference>
<proteinExistence type="predicted"/>
<keyword evidence="5" id="KW-1185">Reference proteome</keyword>
<evidence type="ECO:0000256" key="2">
    <source>
        <dbReference type="ARBA" id="ARBA00023136"/>
    </source>
</evidence>
<dbReference type="Proteomes" id="UP001154282">
    <property type="component" value="Unassembled WGS sequence"/>
</dbReference>
<comment type="subcellular location">
    <subcellularLocation>
        <location evidence="1">Membrane</location>
    </subcellularLocation>
</comment>
<dbReference type="PANTHER" id="PTHR31234:SF66">
    <property type="entry name" value="LATE EMBRYOGENESIS ABUNDANT PROTEIN"/>
    <property type="match status" value="1"/>
</dbReference>
<dbReference type="EMBL" id="CAMGYJ010000005">
    <property type="protein sequence ID" value="CAI0410301.1"/>
    <property type="molecule type" value="Genomic_DNA"/>
</dbReference>
<dbReference type="PANTHER" id="PTHR31234">
    <property type="entry name" value="LATE EMBRYOGENESIS ABUNDANT (LEA) HYDROXYPROLINE-RICH GLYCOPROTEIN FAMILY"/>
    <property type="match status" value="1"/>
</dbReference>
<gene>
    <name evidence="4" type="ORF">LITE_LOCUS14704</name>
</gene>
<evidence type="ECO:0008006" key="6">
    <source>
        <dbReference type="Google" id="ProtNLM"/>
    </source>
</evidence>
<organism evidence="4 5">
    <name type="scientific">Linum tenue</name>
    <dbReference type="NCBI Taxonomy" id="586396"/>
    <lineage>
        <taxon>Eukaryota</taxon>
        <taxon>Viridiplantae</taxon>
        <taxon>Streptophyta</taxon>
        <taxon>Embryophyta</taxon>
        <taxon>Tracheophyta</taxon>
        <taxon>Spermatophyta</taxon>
        <taxon>Magnoliopsida</taxon>
        <taxon>eudicotyledons</taxon>
        <taxon>Gunneridae</taxon>
        <taxon>Pentapetalae</taxon>
        <taxon>rosids</taxon>
        <taxon>fabids</taxon>
        <taxon>Malpighiales</taxon>
        <taxon>Linaceae</taxon>
        <taxon>Linum</taxon>
    </lineage>
</organism>
<keyword evidence="3" id="KW-1133">Transmembrane helix</keyword>
<evidence type="ECO:0000256" key="3">
    <source>
        <dbReference type="SAM" id="Phobius"/>
    </source>
</evidence>
<evidence type="ECO:0000313" key="4">
    <source>
        <dbReference type="EMBL" id="CAI0410301.1"/>
    </source>
</evidence>
<protein>
    <recommendedName>
        <fullName evidence="6">Late embryogenesis abundant protein LEA-2 subgroup domain-containing protein</fullName>
    </recommendedName>
</protein>
<sequence length="198" mass="22333">MPKKLTAQRRTHPLWWCAALLCMILTVAIIFGGIAVFIGYLVIHPRVPILSVIDAHLDLFQYDYAGTLVTQVSVVVRSENDNLKAHSSFSDLQLRLIFEGMHIASLQAGDYDVRKNSTVDFNFVVVSRPIPLSPAQSMDVDVMLKQDQVRFDLQGNARARWRVGLLGSIRFWCHLNCKLNFRQSNGSYVPSPCTSRAK</sequence>
<dbReference type="AlphaFoldDB" id="A0AAV0JK54"/>
<keyword evidence="2 3" id="KW-0472">Membrane</keyword>
<comment type="caution">
    <text evidence="4">The sequence shown here is derived from an EMBL/GenBank/DDBJ whole genome shotgun (WGS) entry which is preliminary data.</text>
</comment>
<dbReference type="InterPro" id="IPR044839">
    <property type="entry name" value="NDR1-like"/>
</dbReference>
<name>A0AAV0JK54_9ROSI</name>
<reference evidence="4" key="1">
    <citation type="submission" date="2022-08" db="EMBL/GenBank/DDBJ databases">
        <authorList>
            <person name="Gutierrez-Valencia J."/>
        </authorList>
    </citation>
    <scope>NUCLEOTIDE SEQUENCE</scope>
</reference>
<keyword evidence="3" id="KW-0812">Transmembrane</keyword>
<feature type="transmembrane region" description="Helical" evidence="3">
    <location>
        <begin position="12"/>
        <end position="43"/>
    </location>
</feature>
<accession>A0AAV0JK54</accession>
<evidence type="ECO:0000256" key="1">
    <source>
        <dbReference type="ARBA" id="ARBA00004370"/>
    </source>
</evidence>
<evidence type="ECO:0000313" key="5">
    <source>
        <dbReference type="Proteomes" id="UP001154282"/>
    </source>
</evidence>
<dbReference type="GO" id="GO:0005886">
    <property type="term" value="C:plasma membrane"/>
    <property type="evidence" value="ECO:0007669"/>
    <property type="project" value="TreeGrafter"/>
</dbReference>